<dbReference type="AlphaFoldDB" id="A0A1S4BP67"/>
<dbReference type="OrthoDB" id="1244483at2759"/>
<dbReference type="RefSeq" id="XP_016490633.1">
    <property type="nucleotide sequence ID" value="XM_016635147.1"/>
</dbReference>
<dbReference type="KEGG" id="nta:107810374"/>
<name>A0A1S4BP67_TOBAC</name>
<dbReference type="Gene3D" id="3.60.10.10">
    <property type="entry name" value="Endonuclease/exonuclease/phosphatase"/>
    <property type="match status" value="1"/>
</dbReference>
<gene>
    <name evidence="1" type="primary">LOC107810374</name>
</gene>
<dbReference type="OMA" id="IANMHAR"/>
<proteinExistence type="predicted"/>
<dbReference type="SUPFAM" id="SSF56219">
    <property type="entry name" value="DNase I-like"/>
    <property type="match status" value="1"/>
</dbReference>
<evidence type="ECO:0000313" key="1">
    <source>
        <dbReference type="RefSeq" id="XP_016490633.1"/>
    </source>
</evidence>
<evidence type="ECO:0008006" key="2">
    <source>
        <dbReference type="Google" id="ProtNLM"/>
    </source>
</evidence>
<dbReference type="PaxDb" id="4097-A0A1S4BP67"/>
<reference evidence="1" key="1">
    <citation type="submission" date="2025-08" db="UniProtKB">
        <authorList>
            <consortium name="RefSeq"/>
        </authorList>
    </citation>
    <scope>IDENTIFICATION</scope>
</reference>
<dbReference type="PANTHER" id="PTHR33710">
    <property type="entry name" value="BNAC02G09200D PROTEIN"/>
    <property type="match status" value="1"/>
</dbReference>
<organism evidence="1">
    <name type="scientific">Nicotiana tabacum</name>
    <name type="common">Common tobacco</name>
    <dbReference type="NCBI Taxonomy" id="4097"/>
    <lineage>
        <taxon>Eukaryota</taxon>
        <taxon>Viridiplantae</taxon>
        <taxon>Streptophyta</taxon>
        <taxon>Embryophyta</taxon>
        <taxon>Tracheophyta</taxon>
        <taxon>Spermatophyta</taxon>
        <taxon>Magnoliopsida</taxon>
        <taxon>eudicotyledons</taxon>
        <taxon>Gunneridae</taxon>
        <taxon>Pentapetalae</taxon>
        <taxon>asterids</taxon>
        <taxon>lamiids</taxon>
        <taxon>Solanales</taxon>
        <taxon>Solanaceae</taxon>
        <taxon>Nicotianoideae</taxon>
        <taxon>Nicotianeae</taxon>
        <taxon>Nicotiana</taxon>
    </lineage>
</organism>
<dbReference type="InterPro" id="IPR036691">
    <property type="entry name" value="Endo/exonu/phosph_ase_sf"/>
</dbReference>
<dbReference type="PANTHER" id="PTHR33710:SF71">
    <property type="entry name" value="ENDONUCLEASE_EXONUCLEASE_PHOSPHATASE DOMAIN-CONTAINING PROTEIN"/>
    <property type="match status" value="1"/>
</dbReference>
<dbReference type="STRING" id="4097.A0A1S4BP67"/>
<accession>A0A1S4BP67</accession>
<protein>
    <recommendedName>
        <fullName evidence="2">Reverse transcriptase</fullName>
    </recommendedName>
</protein>
<sequence>MEERRGGNKISRAMREFTHFVEDLELIDPPLEGGIYTWSRGVNSRIVSRLDRFLFSADWDENFRDIKQVILPKVSSDHAPISLQCEVWENTKSYFKFENWWLGTEGFKDKIASWWVSFDVQSRPDYVLAKKLRLLKVKLKEWTGQGGNLEVLKTICLNKILVLDVVQESRDLSEDELVQKASLVMELEEIAKNEELIWRQKSRVQWLKQGDRNTKYFQRITNAHRRFNNIDKLNINGIQVDDKEVIKSWRPEFNFPDCPRISEAEEQWLQREFEEQEIIEG</sequence>